<sequence length="182" mass="21273">MALAIRWEELVDDGWFPPVFEYIAPFESQRRYTYDRAFQDMLQMKGIRDANKAQRDWADHVLAALGRIPTIEGIDVYHMEVSTMEPDDEKMAHRWWRTLALGANAMESRILSSLYQENAEIEKNSKAGERGLRQKINIPEWVEEFHQLRDLHMLSSPGPYMYNGSRVAIMIFQRPWAAGARL</sequence>
<keyword evidence="2" id="KW-1185">Reference proteome</keyword>
<evidence type="ECO:0000313" key="1">
    <source>
        <dbReference type="EMBL" id="KZT55431.1"/>
    </source>
</evidence>
<dbReference type="EMBL" id="KV423995">
    <property type="protein sequence ID" value="KZT55431.1"/>
    <property type="molecule type" value="Genomic_DNA"/>
</dbReference>
<dbReference type="AlphaFoldDB" id="A0A165ESA2"/>
<protein>
    <submittedName>
        <fullName evidence="1">Uncharacterized protein</fullName>
    </submittedName>
</protein>
<proteinExistence type="predicted"/>
<reference evidence="1 2" key="1">
    <citation type="journal article" date="2016" name="Mol. Biol. Evol.">
        <title>Comparative Genomics of Early-Diverging Mushroom-Forming Fungi Provides Insights into the Origins of Lignocellulose Decay Capabilities.</title>
        <authorList>
            <person name="Nagy L.G."/>
            <person name="Riley R."/>
            <person name="Tritt A."/>
            <person name="Adam C."/>
            <person name="Daum C."/>
            <person name="Floudas D."/>
            <person name="Sun H."/>
            <person name="Yadav J.S."/>
            <person name="Pangilinan J."/>
            <person name="Larsson K.H."/>
            <person name="Matsuura K."/>
            <person name="Barry K."/>
            <person name="Labutti K."/>
            <person name="Kuo R."/>
            <person name="Ohm R.A."/>
            <person name="Bhattacharya S.S."/>
            <person name="Shirouzu T."/>
            <person name="Yoshinaga Y."/>
            <person name="Martin F.M."/>
            <person name="Grigoriev I.V."/>
            <person name="Hibbett D.S."/>
        </authorList>
    </citation>
    <scope>NUCLEOTIDE SEQUENCE [LARGE SCALE GENOMIC DNA]</scope>
    <source>
        <strain evidence="1 2">HHB12733</strain>
    </source>
</reference>
<dbReference type="InParanoid" id="A0A165ESA2"/>
<organism evidence="1 2">
    <name type="scientific">Calocera cornea HHB12733</name>
    <dbReference type="NCBI Taxonomy" id="1353952"/>
    <lineage>
        <taxon>Eukaryota</taxon>
        <taxon>Fungi</taxon>
        <taxon>Dikarya</taxon>
        <taxon>Basidiomycota</taxon>
        <taxon>Agaricomycotina</taxon>
        <taxon>Dacrymycetes</taxon>
        <taxon>Dacrymycetales</taxon>
        <taxon>Dacrymycetaceae</taxon>
        <taxon>Calocera</taxon>
    </lineage>
</organism>
<dbReference type="OrthoDB" id="2013972at2759"/>
<gene>
    <name evidence="1" type="ORF">CALCODRAFT_518785</name>
</gene>
<dbReference type="Proteomes" id="UP000076842">
    <property type="component" value="Unassembled WGS sequence"/>
</dbReference>
<dbReference type="STRING" id="1353952.A0A165ESA2"/>
<evidence type="ECO:0000313" key="2">
    <source>
        <dbReference type="Proteomes" id="UP000076842"/>
    </source>
</evidence>
<name>A0A165ESA2_9BASI</name>
<accession>A0A165ESA2</accession>